<evidence type="ECO:0000313" key="3">
    <source>
        <dbReference type="Proteomes" id="UP000188320"/>
    </source>
</evidence>
<organism evidence="2 3">
    <name type="scientific">Zancudomyces culisetae</name>
    <name type="common">Gut fungus</name>
    <name type="synonym">Smittium culisetae</name>
    <dbReference type="NCBI Taxonomy" id="1213189"/>
    <lineage>
        <taxon>Eukaryota</taxon>
        <taxon>Fungi</taxon>
        <taxon>Fungi incertae sedis</taxon>
        <taxon>Zoopagomycota</taxon>
        <taxon>Kickxellomycotina</taxon>
        <taxon>Harpellomycetes</taxon>
        <taxon>Harpellales</taxon>
        <taxon>Legeriomycetaceae</taxon>
        <taxon>Zancudomyces</taxon>
    </lineage>
</organism>
<proteinExistence type="predicted"/>
<dbReference type="OrthoDB" id="71227at2759"/>
<feature type="compositionally biased region" description="Polar residues" evidence="1">
    <location>
        <begin position="132"/>
        <end position="144"/>
    </location>
</feature>
<dbReference type="AlphaFoldDB" id="A0A1R1PH25"/>
<dbReference type="EMBL" id="LSSK01001253">
    <property type="protein sequence ID" value="OMH80248.1"/>
    <property type="molecule type" value="Genomic_DNA"/>
</dbReference>
<keyword evidence="3" id="KW-1185">Reference proteome</keyword>
<feature type="region of interest" description="Disordered" evidence="1">
    <location>
        <begin position="117"/>
        <end position="144"/>
    </location>
</feature>
<accession>A0A1R1PH25</accession>
<reference evidence="3" key="1">
    <citation type="submission" date="2017-01" db="EMBL/GenBank/DDBJ databases">
        <authorList>
            <person name="Wang Y."/>
            <person name="White M."/>
            <person name="Kvist S."/>
            <person name="Moncalvo J.-M."/>
        </authorList>
    </citation>
    <scope>NUCLEOTIDE SEQUENCE [LARGE SCALE GENOMIC DNA]</scope>
    <source>
        <strain evidence="3">COL-18-3</strain>
    </source>
</reference>
<sequence>MKAKTFQINWHEKLPIFSVDFDPNYESSASKTTEAIGNPQQYTPQQNENGINKDIDKLNASVNASGIIDSNTNDFLYRFATGGGDYGSIVLWKQWDSNKTNENSTVGSYTAGTANILGEPGMVADPPRDGSGNDSKNSANSSTTSVLEANDGGILYDDITGIQGPEVWKPITILR</sequence>
<gene>
    <name evidence="2" type="ORF">AX774_g6329</name>
</gene>
<name>A0A1R1PH25_ZANCU</name>
<evidence type="ECO:0000256" key="1">
    <source>
        <dbReference type="SAM" id="MobiDB-lite"/>
    </source>
</evidence>
<comment type="caution">
    <text evidence="2">The sequence shown here is derived from an EMBL/GenBank/DDBJ whole genome shotgun (WGS) entry which is preliminary data.</text>
</comment>
<protein>
    <submittedName>
        <fullName evidence="2">Uncharacterized protein</fullName>
    </submittedName>
</protein>
<feature type="region of interest" description="Disordered" evidence="1">
    <location>
        <begin position="30"/>
        <end position="49"/>
    </location>
</feature>
<evidence type="ECO:0000313" key="2">
    <source>
        <dbReference type="EMBL" id="OMH80248.1"/>
    </source>
</evidence>
<dbReference type="Proteomes" id="UP000188320">
    <property type="component" value="Unassembled WGS sequence"/>
</dbReference>